<dbReference type="GeneID" id="96877190"/>
<gene>
    <name evidence="1" type="ORF">ArsFIN_20910</name>
    <name evidence="2" type="ORF">QE258_09765</name>
</gene>
<evidence type="ECO:0000313" key="3">
    <source>
        <dbReference type="Proteomes" id="UP000295134"/>
    </source>
</evidence>
<reference evidence="1 3" key="1">
    <citation type="submission" date="2019-03" db="EMBL/GenBank/DDBJ databases">
        <title>Long-read sequencing reveals hyperdense prophage content in a complex bacterial symbiont genome.</title>
        <authorList>
            <person name="Frost C.L."/>
            <person name="Siozios S."/>
            <person name="Nadal-Jimenez P."/>
            <person name="Brockhurst M.A."/>
            <person name="King K.C."/>
            <person name="Darby A.C."/>
            <person name="Hurst G.D.D."/>
        </authorList>
    </citation>
    <scope>NUCLEOTIDE SEQUENCE [LARGE SCALE GENOMIC DNA]</scope>
    <source>
        <strain evidence="1 3">FIN</strain>
    </source>
</reference>
<name>A0A4V1BWV6_9GAMM</name>
<dbReference type="EMBL" id="CP123523">
    <property type="protein sequence ID" value="WGM07491.1"/>
    <property type="molecule type" value="Genomic_DNA"/>
</dbReference>
<dbReference type="EMBL" id="CP038613">
    <property type="protein sequence ID" value="QBY43523.1"/>
    <property type="molecule type" value="Genomic_DNA"/>
</dbReference>
<dbReference type="SUPFAM" id="SSF46894">
    <property type="entry name" value="C-terminal effector domain of the bipartite response regulators"/>
    <property type="match status" value="1"/>
</dbReference>
<dbReference type="GO" id="GO:0006355">
    <property type="term" value="P:regulation of DNA-templated transcription"/>
    <property type="evidence" value="ECO:0007669"/>
    <property type="project" value="InterPro"/>
</dbReference>
<dbReference type="RefSeq" id="WP_135677682.1">
    <property type="nucleotide sequence ID" value="NZ_CP038613.1"/>
</dbReference>
<dbReference type="Proteomes" id="UP000295134">
    <property type="component" value="Chromosome"/>
</dbReference>
<accession>A0A4V1BWV6</accession>
<dbReference type="KEGG" id="ans:ArsFIN_20910"/>
<dbReference type="Gene3D" id="1.10.10.10">
    <property type="entry name" value="Winged helix-like DNA-binding domain superfamily/Winged helix DNA-binding domain"/>
    <property type="match status" value="1"/>
</dbReference>
<dbReference type="GO" id="GO:0003677">
    <property type="term" value="F:DNA binding"/>
    <property type="evidence" value="ECO:0007669"/>
    <property type="project" value="InterPro"/>
</dbReference>
<reference evidence="2" key="2">
    <citation type="submission" date="2023-04" db="EMBL/GenBank/DDBJ databases">
        <title>Genome dynamics across the evolutionary transition to endosymbiosis.</title>
        <authorList>
            <person name="Siozios S."/>
            <person name="Nadal-Jimenez P."/>
            <person name="Azagi T."/>
            <person name="Sprong H."/>
            <person name="Frost C.L."/>
            <person name="Parratt S.R."/>
            <person name="Taylor G."/>
            <person name="Brettell L."/>
            <person name="Lew K.C."/>
            <person name="Croft L."/>
            <person name="King K.C."/>
            <person name="Brockhurst M.A."/>
            <person name="Hypsa V."/>
            <person name="Novakova E."/>
            <person name="Darby A.C."/>
            <person name="Hurst G.D.D."/>
        </authorList>
    </citation>
    <scope>NUCLEOTIDE SEQUENCE</scope>
    <source>
        <strain evidence="2">ANv_CAN</strain>
    </source>
</reference>
<organism evidence="1 3">
    <name type="scientific">Arsenophonus nasoniae</name>
    <name type="common">son-killer infecting Nasonia vitripennis</name>
    <dbReference type="NCBI Taxonomy" id="638"/>
    <lineage>
        <taxon>Bacteria</taxon>
        <taxon>Pseudomonadati</taxon>
        <taxon>Pseudomonadota</taxon>
        <taxon>Gammaproteobacteria</taxon>
        <taxon>Enterobacterales</taxon>
        <taxon>Morganellaceae</taxon>
        <taxon>Arsenophonus</taxon>
    </lineage>
</organism>
<dbReference type="InterPro" id="IPR016032">
    <property type="entry name" value="Sig_transdc_resp-reg_C-effctor"/>
</dbReference>
<evidence type="ECO:0000313" key="2">
    <source>
        <dbReference type="EMBL" id="WGM07491.1"/>
    </source>
</evidence>
<sequence length="224" mass="26316">MKTCDVLTKHLISFIQRQKDYWHIKDIQSRFIYANSSAFILSGLPFNFDIEGKLNSECPLLWIECDKIRNYFPQKIIWEPGKSIFSIFSFHERKKKILQSGFVKKFPYYNQNEIVGTICHGRLIDPLLVSRYLFKPSNAPSFLTNHPPNNLFTTEELNVLFFAMKLFTNQEIALRLGTYCCVVEQIIRQICNKIDIHSRKQLRDYGIAEGFDNYFPPFLLKGLL</sequence>
<evidence type="ECO:0000313" key="4">
    <source>
        <dbReference type="Proteomes" id="UP001177592"/>
    </source>
</evidence>
<dbReference type="InterPro" id="IPR036388">
    <property type="entry name" value="WH-like_DNA-bd_sf"/>
</dbReference>
<protein>
    <submittedName>
        <fullName evidence="2">Response regulator transcription factor</fullName>
    </submittedName>
</protein>
<dbReference type="AlphaFoldDB" id="A0A4V1BWV6"/>
<dbReference type="Proteomes" id="UP001177592">
    <property type="component" value="Chromosome"/>
</dbReference>
<proteinExistence type="predicted"/>
<evidence type="ECO:0000313" key="1">
    <source>
        <dbReference type="EMBL" id="QBY43523.1"/>
    </source>
</evidence>
<keyword evidence="4" id="KW-1185">Reference proteome</keyword>